<dbReference type="Proteomes" id="UP001501237">
    <property type="component" value="Unassembled WGS sequence"/>
</dbReference>
<evidence type="ECO:0000313" key="2">
    <source>
        <dbReference type="EMBL" id="GAA3208273.1"/>
    </source>
</evidence>
<accession>A0ABP6Q717</accession>
<dbReference type="PANTHER" id="PTHR33164">
    <property type="entry name" value="TRANSCRIPTIONAL REGULATOR, MARR FAMILY"/>
    <property type="match status" value="1"/>
</dbReference>
<dbReference type="SMART" id="SM00347">
    <property type="entry name" value="HTH_MARR"/>
    <property type="match status" value="1"/>
</dbReference>
<reference evidence="3" key="1">
    <citation type="journal article" date="2019" name="Int. J. Syst. Evol. Microbiol.">
        <title>The Global Catalogue of Microorganisms (GCM) 10K type strain sequencing project: providing services to taxonomists for standard genome sequencing and annotation.</title>
        <authorList>
            <consortium name="The Broad Institute Genomics Platform"/>
            <consortium name="The Broad Institute Genome Sequencing Center for Infectious Disease"/>
            <person name="Wu L."/>
            <person name="Ma J."/>
        </authorList>
    </citation>
    <scope>NUCLEOTIDE SEQUENCE [LARGE SCALE GENOMIC DNA]</scope>
    <source>
        <strain evidence="3">JCM 9377</strain>
    </source>
</reference>
<keyword evidence="3" id="KW-1185">Reference proteome</keyword>
<dbReference type="PROSITE" id="PS50995">
    <property type="entry name" value="HTH_MARR_2"/>
    <property type="match status" value="1"/>
</dbReference>
<evidence type="ECO:0000259" key="1">
    <source>
        <dbReference type="PROSITE" id="PS50995"/>
    </source>
</evidence>
<dbReference type="PANTHER" id="PTHR33164:SF43">
    <property type="entry name" value="HTH-TYPE TRANSCRIPTIONAL REPRESSOR YETL"/>
    <property type="match status" value="1"/>
</dbReference>
<proteinExistence type="predicted"/>
<comment type="caution">
    <text evidence="2">The sequence shown here is derived from an EMBL/GenBank/DDBJ whole genome shotgun (WGS) entry which is preliminary data.</text>
</comment>
<dbReference type="InterPro" id="IPR036390">
    <property type="entry name" value="WH_DNA-bd_sf"/>
</dbReference>
<protein>
    <recommendedName>
        <fullName evidence="1">HTH marR-type domain-containing protein</fullName>
    </recommendedName>
</protein>
<dbReference type="Gene3D" id="1.10.10.10">
    <property type="entry name" value="Winged helix-like DNA-binding domain superfamily/Winged helix DNA-binding domain"/>
    <property type="match status" value="1"/>
</dbReference>
<feature type="domain" description="HTH marR-type" evidence="1">
    <location>
        <begin position="26"/>
        <end position="155"/>
    </location>
</feature>
<dbReference type="Pfam" id="PF01047">
    <property type="entry name" value="MarR"/>
    <property type="match status" value="1"/>
</dbReference>
<evidence type="ECO:0000313" key="3">
    <source>
        <dbReference type="Proteomes" id="UP001501237"/>
    </source>
</evidence>
<dbReference type="InterPro" id="IPR039422">
    <property type="entry name" value="MarR/SlyA-like"/>
</dbReference>
<dbReference type="InterPro" id="IPR000835">
    <property type="entry name" value="HTH_MarR-typ"/>
</dbReference>
<dbReference type="EMBL" id="BAAAUV010000005">
    <property type="protein sequence ID" value="GAA3208273.1"/>
    <property type="molecule type" value="Genomic_DNA"/>
</dbReference>
<dbReference type="InterPro" id="IPR036388">
    <property type="entry name" value="WH-like_DNA-bd_sf"/>
</dbReference>
<organism evidence="2 3">
    <name type="scientific">Actinocorallia longicatena</name>
    <dbReference type="NCBI Taxonomy" id="111803"/>
    <lineage>
        <taxon>Bacteria</taxon>
        <taxon>Bacillati</taxon>
        <taxon>Actinomycetota</taxon>
        <taxon>Actinomycetes</taxon>
        <taxon>Streptosporangiales</taxon>
        <taxon>Thermomonosporaceae</taxon>
        <taxon>Actinocorallia</taxon>
    </lineage>
</organism>
<gene>
    <name evidence="2" type="ORF">GCM10010468_25140</name>
</gene>
<sequence length="171" mass="18690">MSGSGEDSGVHEGDDLRTPERLRTLSSRLLSLLSAQAERLVGEGLAEVGARKWHYAVLASLQEYGPGSQAALSRKTGIYRSDMVGVLNELEGDGLVERAPDPGDRRRNVITITGSGRERLHRLDAILDGLHEELLAPLDQAERDRFVGTLTLLLDHHTRARRAVSPPARTP</sequence>
<dbReference type="RefSeq" id="WP_344826579.1">
    <property type="nucleotide sequence ID" value="NZ_BAAAUV010000005.1"/>
</dbReference>
<name>A0ABP6Q717_9ACTN</name>
<dbReference type="SUPFAM" id="SSF46785">
    <property type="entry name" value="Winged helix' DNA-binding domain"/>
    <property type="match status" value="1"/>
</dbReference>